<dbReference type="EMBL" id="JARKIE010000293">
    <property type="protein sequence ID" value="KAJ7657063.1"/>
    <property type="molecule type" value="Genomic_DNA"/>
</dbReference>
<proteinExistence type="predicted"/>
<evidence type="ECO:0000313" key="3">
    <source>
        <dbReference type="Proteomes" id="UP001221757"/>
    </source>
</evidence>
<feature type="compositionally biased region" description="Basic and acidic residues" evidence="1">
    <location>
        <begin position="76"/>
        <end position="87"/>
    </location>
</feature>
<protein>
    <submittedName>
        <fullName evidence="2">Uncharacterized protein</fullName>
    </submittedName>
</protein>
<gene>
    <name evidence="2" type="ORF">B0H17DRAFT_357310</name>
</gene>
<name>A0AAD7CPR8_MYCRO</name>
<evidence type="ECO:0000256" key="1">
    <source>
        <dbReference type="SAM" id="MobiDB-lite"/>
    </source>
</evidence>
<organism evidence="2 3">
    <name type="scientific">Mycena rosella</name>
    <name type="common">Pink bonnet</name>
    <name type="synonym">Agaricus rosellus</name>
    <dbReference type="NCBI Taxonomy" id="1033263"/>
    <lineage>
        <taxon>Eukaryota</taxon>
        <taxon>Fungi</taxon>
        <taxon>Dikarya</taxon>
        <taxon>Basidiomycota</taxon>
        <taxon>Agaricomycotina</taxon>
        <taxon>Agaricomycetes</taxon>
        <taxon>Agaricomycetidae</taxon>
        <taxon>Agaricales</taxon>
        <taxon>Marasmiineae</taxon>
        <taxon>Mycenaceae</taxon>
        <taxon>Mycena</taxon>
    </lineage>
</organism>
<feature type="compositionally biased region" description="Basic residues" evidence="1">
    <location>
        <begin position="44"/>
        <end position="60"/>
    </location>
</feature>
<evidence type="ECO:0000313" key="2">
    <source>
        <dbReference type="EMBL" id="KAJ7657063.1"/>
    </source>
</evidence>
<dbReference type="Proteomes" id="UP001221757">
    <property type="component" value="Unassembled WGS sequence"/>
</dbReference>
<keyword evidence="3" id="KW-1185">Reference proteome</keyword>
<sequence length="348" mass="38489">MPILRRTPHWQHARPVRATCAPAAPARSRRTALERPRTRVRTILHARTQGIRRHPPRPRRAALERSRAAGPPPKPADAEDQIHPPPERNARSLRIACNEGSAASSVRPVFCSRSRPAPGAHGLSPASPQRGGSRTGDVRSPILHPAPASLPHFGGPAPSAAVNALCHRLAFLPRRIQHLRLSRPIAGLSKHSSRSLDGGRDAARIWFIFALRTRSALVLPVPAPDAPACVEAWRARMEGGDATRLRSSRDVPLRMRLLVPLPDVVAPIPCSHRSFARPFPWVHCAHLRPLRVLQLRRTCPLLPAFPAAVRAYDRRACCVLRERGAQAPTTMYPLLRRPAVRCGHREKR</sequence>
<dbReference type="AlphaFoldDB" id="A0AAD7CPR8"/>
<comment type="caution">
    <text evidence="2">The sequence shown here is derived from an EMBL/GenBank/DDBJ whole genome shotgun (WGS) entry which is preliminary data.</text>
</comment>
<reference evidence="2" key="1">
    <citation type="submission" date="2023-03" db="EMBL/GenBank/DDBJ databases">
        <title>Massive genome expansion in bonnet fungi (Mycena s.s.) driven by repeated elements and novel gene families across ecological guilds.</title>
        <authorList>
            <consortium name="Lawrence Berkeley National Laboratory"/>
            <person name="Harder C.B."/>
            <person name="Miyauchi S."/>
            <person name="Viragh M."/>
            <person name="Kuo A."/>
            <person name="Thoen E."/>
            <person name="Andreopoulos B."/>
            <person name="Lu D."/>
            <person name="Skrede I."/>
            <person name="Drula E."/>
            <person name="Henrissat B."/>
            <person name="Morin E."/>
            <person name="Kohler A."/>
            <person name="Barry K."/>
            <person name="LaButti K."/>
            <person name="Morin E."/>
            <person name="Salamov A."/>
            <person name="Lipzen A."/>
            <person name="Mereny Z."/>
            <person name="Hegedus B."/>
            <person name="Baldrian P."/>
            <person name="Stursova M."/>
            <person name="Weitz H."/>
            <person name="Taylor A."/>
            <person name="Grigoriev I.V."/>
            <person name="Nagy L.G."/>
            <person name="Martin F."/>
            <person name="Kauserud H."/>
        </authorList>
    </citation>
    <scope>NUCLEOTIDE SEQUENCE</scope>
    <source>
        <strain evidence="2">CBHHK067</strain>
    </source>
</reference>
<accession>A0AAD7CPR8</accession>
<feature type="region of interest" description="Disordered" evidence="1">
    <location>
        <begin position="106"/>
        <end position="151"/>
    </location>
</feature>
<feature type="region of interest" description="Disordered" evidence="1">
    <location>
        <begin position="44"/>
        <end position="87"/>
    </location>
</feature>